<keyword evidence="2" id="KW-1185">Reference proteome</keyword>
<dbReference type="GeneID" id="65131152"/>
<organism evidence="1 2">
    <name type="scientific">uncultured phage cr6_1</name>
    <dbReference type="NCBI Taxonomy" id="2772085"/>
    <lineage>
        <taxon>Viruses</taxon>
        <taxon>Duplodnaviria</taxon>
        <taxon>Heunggongvirae</taxon>
        <taxon>Uroviricota</taxon>
        <taxon>Caudoviricetes</taxon>
        <taxon>Crassvirales</taxon>
        <taxon>Suoliviridae</taxon>
        <taxon>Bearivirinae</taxon>
        <taxon>Afonbuvirus</taxon>
        <taxon>Afonbuvirus faecalis</taxon>
    </lineage>
</organism>
<evidence type="ECO:0000313" key="1">
    <source>
        <dbReference type="EMBL" id="QOR57220.1"/>
    </source>
</evidence>
<dbReference type="RefSeq" id="YP_010112672.1">
    <property type="nucleotide sequence ID" value="NC_055894.1"/>
</dbReference>
<proteinExistence type="predicted"/>
<dbReference type="KEGG" id="vg:65131152"/>
<protein>
    <submittedName>
        <fullName evidence="1">Uncharacterized protein</fullName>
    </submittedName>
</protein>
<evidence type="ECO:0000313" key="2">
    <source>
        <dbReference type="Proteomes" id="UP000593734"/>
    </source>
</evidence>
<dbReference type="EMBL" id="MT774401">
    <property type="protein sequence ID" value="QOR57220.1"/>
    <property type="molecule type" value="Genomic_DNA"/>
</dbReference>
<sequence>MKSLNFIIIGIPASINQESVVTAVALMAKKLGLSEVHTEILETSKFATSSSNKQMIENILKDVITVCTAAGLMNIAAINANFWKLIEDGKLTRPQIEMMLDEKEVTIEYLNKKGCAYIFDLLVQAIRVL</sequence>
<dbReference type="Proteomes" id="UP000593734">
    <property type="component" value="Segment"/>
</dbReference>
<reference evidence="1 2" key="1">
    <citation type="submission" date="2020-07" db="EMBL/GenBank/DDBJ databases">
        <title>Taxonomic proposal: Crassvirales, a new order of highly abundant and diverse bacterial viruses.</title>
        <authorList>
            <person name="Shkoporov A.N."/>
            <person name="Stockdale S.R."/>
            <person name="Guerin E."/>
            <person name="Ross R.P."/>
            <person name="Hill C."/>
        </authorList>
    </citation>
    <scope>NUCLEOTIDE SEQUENCE [LARGE SCALE GENOMIC DNA]</scope>
</reference>
<name>A0A7M1RW03_9CAUD</name>
<accession>A0A7M1RW03</accession>